<dbReference type="RefSeq" id="WP_085758093.1">
    <property type="nucleotide sequence ID" value="NZ_CP019343.1"/>
</dbReference>
<dbReference type="EMBL" id="CP019343">
    <property type="protein sequence ID" value="ARN73965.1"/>
    <property type="molecule type" value="Genomic_DNA"/>
</dbReference>
<evidence type="ECO:0000259" key="2">
    <source>
        <dbReference type="Pfam" id="PF16537"/>
    </source>
</evidence>
<organism evidence="3 4">
    <name type="scientific">Oceanicoccus sagamiensis</name>
    <dbReference type="NCBI Taxonomy" id="716816"/>
    <lineage>
        <taxon>Bacteria</taxon>
        <taxon>Pseudomonadati</taxon>
        <taxon>Pseudomonadota</taxon>
        <taxon>Gammaproteobacteria</taxon>
        <taxon>Cellvibrionales</taxon>
        <taxon>Spongiibacteraceae</taxon>
        <taxon>Oceanicoccus</taxon>
    </lineage>
</organism>
<proteinExistence type="predicted"/>
<protein>
    <recommendedName>
        <fullName evidence="2">Type II secretion system protein GspB C-terminal domain-containing protein</fullName>
    </recommendedName>
</protein>
<gene>
    <name evidence="3" type="ORF">BST96_07445</name>
</gene>
<dbReference type="Pfam" id="PF16537">
    <property type="entry name" value="T2SSB"/>
    <property type="match status" value="1"/>
</dbReference>
<dbReference type="GO" id="GO:0015627">
    <property type="term" value="C:type II protein secretion system complex"/>
    <property type="evidence" value="ECO:0007669"/>
    <property type="project" value="InterPro"/>
</dbReference>
<dbReference type="STRING" id="716816.BST96_07445"/>
<evidence type="ECO:0000256" key="1">
    <source>
        <dbReference type="SAM" id="MobiDB-lite"/>
    </source>
</evidence>
<feature type="region of interest" description="Disordered" evidence="1">
    <location>
        <begin position="13"/>
        <end position="35"/>
    </location>
</feature>
<feature type="domain" description="Type II secretion system protein GspB C-terminal" evidence="2">
    <location>
        <begin position="180"/>
        <end position="239"/>
    </location>
</feature>
<evidence type="ECO:0000313" key="4">
    <source>
        <dbReference type="Proteomes" id="UP000193450"/>
    </source>
</evidence>
<dbReference type="AlphaFoldDB" id="A0A1X9NDJ5"/>
<reference evidence="3 4" key="1">
    <citation type="submission" date="2016-11" db="EMBL/GenBank/DDBJ databases">
        <title>Trade-off between light-utilization and light-protection in marine flavobacteria.</title>
        <authorList>
            <person name="Kumagai Y."/>
        </authorList>
    </citation>
    <scope>NUCLEOTIDE SEQUENCE [LARGE SCALE GENOMIC DNA]</scope>
    <source>
        <strain evidence="3 4">NBRC 107125</strain>
    </source>
</reference>
<dbReference type="KEGG" id="osg:BST96_07445"/>
<keyword evidence="4" id="KW-1185">Reference proteome</keyword>
<sequence length="247" mass="26493">MSLILDALNRADQERAEENHTPNLHASHGPAPETSSPLRRWIIEGVIIVLALAAFGYSQWTDETVTPVTPVVEAEPAQAITVEKPVPAPPAPAPVAAAPKPKPVVETTVAKKPVEKPASNTSIASLYQQPAATTPMVKEPVVTAAPVVEPVMEAPVDNTQFILKQIPLITERSSRFQRGVPTLNYEVHVHSADDGAGFVKLNGRIARVGAQVAPGLRLIAILDDSIVLDLNGTQFRLPALNSWVNYK</sequence>
<dbReference type="InterPro" id="IPR032389">
    <property type="entry name" value="GspB_C"/>
</dbReference>
<accession>A0A1X9NDJ5</accession>
<dbReference type="OrthoDB" id="5432325at2"/>
<dbReference type="Proteomes" id="UP000193450">
    <property type="component" value="Chromosome"/>
</dbReference>
<evidence type="ECO:0000313" key="3">
    <source>
        <dbReference type="EMBL" id="ARN73965.1"/>
    </source>
</evidence>
<name>A0A1X9NDJ5_9GAMM</name>